<dbReference type="Proteomes" id="UP000037460">
    <property type="component" value="Unassembled WGS sequence"/>
</dbReference>
<proteinExistence type="predicted"/>
<organism evidence="1 2">
    <name type="scientific">Chrysochromulina tobinii</name>
    <dbReference type="NCBI Taxonomy" id="1460289"/>
    <lineage>
        <taxon>Eukaryota</taxon>
        <taxon>Haptista</taxon>
        <taxon>Haptophyta</taxon>
        <taxon>Prymnesiophyceae</taxon>
        <taxon>Prymnesiales</taxon>
        <taxon>Chrysochromulinaceae</taxon>
        <taxon>Chrysochromulina</taxon>
    </lineage>
</organism>
<sequence length="151" mass="17417">MFNVNEEKHVEAVLDTPVVDFWNEILLSYPRAKVILTIRNPRSWLRSQQKFYSGFARGCRKWLEPWRRGSNLVYGTECPSKEQAIKRYVQHNRNVFDSVPPERLLIMDMTGGDGWEKLCPFMGLDPPVCPPTNITQCLKAGVSSCAFPNRK</sequence>
<gene>
    <name evidence="1" type="ORF">Ctob_001975</name>
</gene>
<accession>A0A0M0J3K4</accession>
<dbReference type="OrthoDB" id="408152at2759"/>
<protein>
    <submittedName>
        <fullName evidence="1">NAD dependent epimerase</fullName>
    </submittedName>
</protein>
<dbReference type="AlphaFoldDB" id="A0A0M0J3K4"/>
<dbReference type="SUPFAM" id="SSF52540">
    <property type="entry name" value="P-loop containing nucleoside triphosphate hydrolases"/>
    <property type="match status" value="1"/>
</dbReference>
<dbReference type="PANTHER" id="PTHR36978">
    <property type="entry name" value="P-LOOP CONTAINING NUCLEOTIDE TRIPHOSPHATE HYDROLASE"/>
    <property type="match status" value="1"/>
</dbReference>
<name>A0A0M0J3K4_9EUKA</name>
<dbReference type="Pfam" id="PF17784">
    <property type="entry name" value="Sulfotransfer_4"/>
    <property type="match status" value="1"/>
</dbReference>
<evidence type="ECO:0000313" key="2">
    <source>
        <dbReference type="Proteomes" id="UP000037460"/>
    </source>
</evidence>
<comment type="caution">
    <text evidence="1">The sequence shown here is derived from an EMBL/GenBank/DDBJ whole genome shotgun (WGS) entry which is preliminary data.</text>
</comment>
<dbReference type="EMBL" id="JWZX01003389">
    <property type="protein sequence ID" value="KOO21105.1"/>
    <property type="molecule type" value="Genomic_DNA"/>
</dbReference>
<dbReference type="Gene3D" id="3.40.50.300">
    <property type="entry name" value="P-loop containing nucleotide triphosphate hydrolases"/>
    <property type="match status" value="1"/>
</dbReference>
<reference evidence="2" key="1">
    <citation type="journal article" date="2015" name="PLoS Genet.">
        <title>Genome Sequence and Transcriptome Analyses of Chrysochromulina tobin: Metabolic Tools for Enhanced Algal Fitness in the Prominent Order Prymnesiales (Haptophyceae).</title>
        <authorList>
            <person name="Hovde B.T."/>
            <person name="Deodato C.R."/>
            <person name="Hunsperger H.M."/>
            <person name="Ryken S.A."/>
            <person name="Yost W."/>
            <person name="Jha R.K."/>
            <person name="Patterson J."/>
            <person name="Monnat R.J. Jr."/>
            <person name="Barlow S.B."/>
            <person name="Starkenburg S.R."/>
            <person name="Cattolico R.A."/>
        </authorList>
    </citation>
    <scope>NUCLEOTIDE SEQUENCE</scope>
    <source>
        <strain evidence="2">CCMP291</strain>
    </source>
</reference>
<dbReference type="InterPro" id="IPR040632">
    <property type="entry name" value="Sulfotransfer_4"/>
</dbReference>
<evidence type="ECO:0000313" key="1">
    <source>
        <dbReference type="EMBL" id="KOO21105.1"/>
    </source>
</evidence>
<dbReference type="InterPro" id="IPR027417">
    <property type="entry name" value="P-loop_NTPase"/>
</dbReference>
<dbReference type="PANTHER" id="PTHR36978:SF4">
    <property type="entry name" value="P-LOOP CONTAINING NUCLEOSIDE TRIPHOSPHATE HYDROLASE PROTEIN"/>
    <property type="match status" value="1"/>
</dbReference>
<keyword evidence="2" id="KW-1185">Reference proteome</keyword>